<keyword evidence="8" id="KW-0863">Zinc-finger</keyword>
<evidence type="ECO:0000313" key="15">
    <source>
        <dbReference type="Proteomes" id="UP001386955"/>
    </source>
</evidence>
<comment type="caution">
    <text evidence="14">The sequence shown here is derived from an EMBL/GenBank/DDBJ whole genome shotgun (WGS) entry which is preliminary data.</text>
</comment>
<evidence type="ECO:0000256" key="6">
    <source>
        <dbReference type="ARBA" id="ARBA00022692"/>
    </source>
</evidence>
<dbReference type="GO" id="GO:0016020">
    <property type="term" value="C:membrane"/>
    <property type="evidence" value="ECO:0007669"/>
    <property type="project" value="UniProtKB-SubCell"/>
</dbReference>
<dbReference type="Proteomes" id="UP001386955">
    <property type="component" value="Unassembled WGS sequence"/>
</dbReference>
<evidence type="ECO:0000256" key="9">
    <source>
        <dbReference type="ARBA" id="ARBA00022786"/>
    </source>
</evidence>
<dbReference type="GO" id="GO:0008270">
    <property type="term" value="F:zinc ion binding"/>
    <property type="evidence" value="ECO:0007669"/>
    <property type="project" value="UniProtKB-KW"/>
</dbReference>
<keyword evidence="7" id="KW-0479">Metal-binding</keyword>
<evidence type="ECO:0000256" key="10">
    <source>
        <dbReference type="ARBA" id="ARBA00022833"/>
    </source>
</evidence>
<evidence type="ECO:0000256" key="3">
    <source>
        <dbReference type="ARBA" id="ARBA00004906"/>
    </source>
</evidence>
<evidence type="ECO:0000256" key="12">
    <source>
        <dbReference type="ARBA" id="ARBA00023136"/>
    </source>
</evidence>
<gene>
    <name evidence="14" type="ORF">VNO78_25110</name>
</gene>
<dbReference type="GO" id="GO:0061630">
    <property type="term" value="F:ubiquitin protein ligase activity"/>
    <property type="evidence" value="ECO:0007669"/>
    <property type="project" value="UniProtKB-EC"/>
</dbReference>
<comment type="pathway">
    <text evidence="3">Protein modification; protein ubiquitination.</text>
</comment>
<keyword evidence="12" id="KW-0472">Membrane</keyword>
<name>A0AAN9S738_PSOTE</name>
<keyword evidence="11" id="KW-1133">Transmembrane helix</keyword>
<keyword evidence="10" id="KW-0862">Zinc</keyword>
<evidence type="ECO:0000256" key="1">
    <source>
        <dbReference type="ARBA" id="ARBA00000900"/>
    </source>
</evidence>
<evidence type="ECO:0000256" key="13">
    <source>
        <dbReference type="ARBA" id="ARBA00024209"/>
    </source>
</evidence>
<accession>A0AAN9S738</accession>
<keyword evidence="15" id="KW-1185">Reference proteome</keyword>
<dbReference type="InterPro" id="IPR046948">
    <property type="entry name" value="ATL20-22-like"/>
</dbReference>
<keyword evidence="6" id="KW-0812">Transmembrane</keyword>
<keyword evidence="9" id="KW-0833">Ubl conjugation pathway</keyword>
<evidence type="ECO:0000256" key="2">
    <source>
        <dbReference type="ARBA" id="ARBA00004167"/>
    </source>
</evidence>
<reference evidence="14 15" key="1">
    <citation type="submission" date="2024-01" db="EMBL/GenBank/DDBJ databases">
        <title>The genomes of 5 underutilized Papilionoideae crops provide insights into root nodulation and disease resistanc.</title>
        <authorList>
            <person name="Jiang F."/>
        </authorList>
    </citation>
    <scope>NUCLEOTIDE SEQUENCE [LARGE SCALE GENOMIC DNA]</scope>
    <source>
        <strain evidence="14">DUOXIRENSHENG_FW03</strain>
        <tissue evidence="14">Leaves</tissue>
    </source>
</reference>
<protein>
    <recommendedName>
        <fullName evidence="4">RING-type E3 ubiquitin transferase</fullName>
        <ecNumber evidence="4">2.3.2.27</ecNumber>
    </recommendedName>
</protein>
<keyword evidence="5" id="KW-0808">Transferase</keyword>
<evidence type="ECO:0000256" key="8">
    <source>
        <dbReference type="ARBA" id="ARBA00022771"/>
    </source>
</evidence>
<evidence type="ECO:0000256" key="5">
    <source>
        <dbReference type="ARBA" id="ARBA00022679"/>
    </source>
</evidence>
<evidence type="ECO:0000256" key="11">
    <source>
        <dbReference type="ARBA" id="ARBA00022989"/>
    </source>
</evidence>
<proteinExistence type="inferred from homology"/>
<sequence length="162" mass="18260">MKSCKMVMTKHLFCMIQVYDPEDCLSQRLLALNVSDSPFIPTFTRNYTFLSCPFQNAGSDFVTVECLSNSTNFVSAIPSVNLPNPLPYSCYVGFQSQLQGRTATRQPWWQCIDISRTGNSEGGGLDESTGLIESYEKLVVGESRWTNSWTEQWMLLDMLIGV</sequence>
<dbReference type="EMBL" id="JAYMYS010000006">
    <property type="protein sequence ID" value="KAK7389816.1"/>
    <property type="molecule type" value="Genomic_DNA"/>
</dbReference>
<dbReference type="PANTHER" id="PTHR46279:SF2">
    <property type="entry name" value="RING-H2 FINGER PROTEIN ATL21A-RELATED"/>
    <property type="match status" value="1"/>
</dbReference>
<dbReference type="AlphaFoldDB" id="A0AAN9S738"/>
<comment type="similarity">
    <text evidence="13">Belongs to the RING-type zinc finger family. ATL subfamily.</text>
</comment>
<evidence type="ECO:0000256" key="4">
    <source>
        <dbReference type="ARBA" id="ARBA00012483"/>
    </source>
</evidence>
<organism evidence="14 15">
    <name type="scientific">Psophocarpus tetragonolobus</name>
    <name type="common">Winged bean</name>
    <name type="synonym">Dolichos tetragonolobus</name>
    <dbReference type="NCBI Taxonomy" id="3891"/>
    <lineage>
        <taxon>Eukaryota</taxon>
        <taxon>Viridiplantae</taxon>
        <taxon>Streptophyta</taxon>
        <taxon>Embryophyta</taxon>
        <taxon>Tracheophyta</taxon>
        <taxon>Spermatophyta</taxon>
        <taxon>Magnoliopsida</taxon>
        <taxon>eudicotyledons</taxon>
        <taxon>Gunneridae</taxon>
        <taxon>Pentapetalae</taxon>
        <taxon>rosids</taxon>
        <taxon>fabids</taxon>
        <taxon>Fabales</taxon>
        <taxon>Fabaceae</taxon>
        <taxon>Papilionoideae</taxon>
        <taxon>50 kb inversion clade</taxon>
        <taxon>NPAAA clade</taxon>
        <taxon>indigoferoid/millettioid clade</taxon>
        <taxon>Phaseoleae</taxon>
        <taxon>Psophocarpus</taxon>
    </lineage>
</organism>
<comment type="subcellular location">
    <subcellularLocation>
        <location evidence="2">Membrane</location>
        <topology evidence="2">Single-pass membrane protein</topology>
    </subcellularLocation>
</comment>
<comment type="catalytic activity">
    <reaction evidence="1">
        <text>S-ubiquitinyl-[E2 ubiquitin-conjugating enzyme]-L-cysteine + [acceptor protein]-L-lysine = [E2 ubiquitin-conjugating enzyme]-L-cysteine + N(6)-ubiquitinyl-[acceptor protein]-L-lysine.</text>
        <dbReference type="EC" id="2.3.2.27"/>
    </reaction>
</comment>
<evidence type="ECO:0000256" key="7">
    <source>
        <dbReference type="ARBA" id="ARBA00022723"/>
    </source>
</evidence>
<evidence type="ECO:0000313" key="14">
    <source>
        <dbReference type="EMBL" id="KAK7389816.1"/>
    </source>
</evidence>
<dbReference type="PANTHER" id="PTHR46279">
    <property type="entry name" value="RING/U-BOX SUPERFAMILY PROTEIN"/>
    <property type="match status" value="1"/>
</dbReference>
<dbReference type="EC" id="2.3.2.27" evidence="4"/>